<accession>A0A9X1VBG6</accession>
<evidence type="ECO:0008006" key="3">
    <source>
        <dbReference type="Google" id="ProtNLM"/>
    </source>
</evidence>
<evidence type="ECO:0000313" key="1">
    <source>
        <dbReference type="EMBL" id="MCI0184665.1"/>
    </source>
</evidence>
<gene>
    <name evidence="1" type="ORF">MM817_02962</name>
</gene>
<dbReference type="AlphaFoldDB" id="A0A9X1VBG6"/>
<organism evidence="1 2">
    <name type="scientific">Sulfoacidibacillus ferrooxidans</name>
    <dbReference type="NCBI Taxonomy" id="2005001"/>
    <lineage>
        <taxon>Bacteria</taxon>
        <taxon>Bacillati</taxon>
        <taxon>Bacillota</taxon>
        <taxon>Bacilli</taxon>
        <taxon>Bacillales</taxon>
        <taxon>Alicyclobacillaceae</taxon>
        <taxon>Sulfoacidibacillus</taxon>
    </lineage>
</organism>
<sequence>MRLALALHMRYERMTKEEAFERTLRLIQAIPDPHEQSLTTIVMLWISGRMMTEEQEKRLKEALKITNILREIIQEAEDEGIKAGREKGLEQARIVLIQRMLVKKLSPEEITNLTDIPRGY</sequence>
<evidence type="ECO:0000313" key="2">
    <source>
        <dbReference type="Proteomes" id="UP001139263"/>
    </source>
</evidence>
<protein>
    <recommendedName>
        <fullName evidence="3">Transposase</fullName>
    </recommendedName>
</protein>
<proteinExistence type="predicted"/>
<comment type="caution">
    <text evidence="1">The sequence shown here is derived from an EMBL/GenBank/DDBJ whole genome shotgun (WGS) entry which is preliminary data.</text>
</comment>
<dbReference type="Proteomes" id="UP001139263">
    <property type="component" value="Unassembled WGS sequence"/>
</dbReference>
<keyword evidence="2" id="KW-1185">Reference proteome</keyword>
<name>A0A9X1VBG6_9BACL</name>
<reference evidence="1" key="1">
    <citation type="submission" date="2022-03" db="EMBL/GenBank/DDBJ databases">
        <title>Draft Genome Sequence of Firmicute Strain S0AB, a Heterotrophic Iron/Sulfur-Oxidizing Extreme Acidophile.</title>
        <authorList>
            <person name="Vergara E."/>
            <person name="Pakostova E."/>
            <person name="Johnson D.B."/>
            <person name="Holmes D.S."/>
        </authorList>
    </citation>
    <scope>NUCLEOTIDE SEQUENCE</scope>
    <source>
        <strain evidence="1">S0AB</strain>
    </source>
</reference>
<dbReference type="EMBL" id="JALBUF010000020">
    <property type="protein sequence ID" value="MCI0184665.1"/>
    <property type="molecule type" value="Genomic_DNA"/>
</dbReference>